<evidence type="ECO:0000313" key="12">
    <source>
        <dbReference type="EMBL" id="ABO22383.1"/>
    </source>
</evidence>
<comment type="subcellular location">
    <subcellularLocation>
        <location evidence="1 9">Cell inner membrane</location>
        <topology evidence="1 9">Single-pass membrane protein</topology>
    </subcellularLocation>
</comment>
<dbReference type="PROSITE" id="PS00543">
    <property type="entry name" value="HLYD_FAMILY"/>
    <property type="match status" value="1"/>
</dbReference>
<keyword evidence="5 9" id="KW-0997">Cell inner membrane</keyword>
<dbReference type="GO" id="GO:0009306">
    <property type="term" value="P:protein secretion"/>
    <property type="evidence" value="ECO:0007669"/>
    <property type="project" value="InterPro"/>
</dbReference>
<evidence type="ECO:0000256" key="6">
    <source>
        <dbReference type="ARBA" id="ARBA00022692"/>
    </source>
</evidence>
<keyword evidence="3 9" id="KW-0813">Transport</keyword>
<sequence>MNDSQLTQRSWPEHEFTEAVEAPAEKRAIRRITFFIATAVFILLIWSIFTNIEEIAKAKGQVVPLGHRQVIQSQTGGTLASIAVAEGDLVQKGDLIANFVATDSQALKEELQSKQANLELKIERYTAFLEEREPDFNAYQLGFPALVAQHINALARMNQEKQAIIALSESDVAKSEAELASVEQEITPLKDQIRSVEQTLKMMNSVKEQQAVSKLRMLESQQKLDAYIRELKVLEGRRSVLQRNIDNQEKQLAQKQASLFNEVGEKRTDAQAELLGIVARLKSSDSLVQQNRVTSPVDGIIQSIPNNSAGSVIQPGGTVAVIVPTTPTALLEAKLSPRDIGFVTVGQKARIKIDAFDYSRYGAIDGLVKKISPSTDADEKGGVFYKVQIAIDKPYFGDQPDKLALIPGMTGEADIVTGDKTVFQYLWKPVFTNVTEAFGER</sequence>
<evidence type="ECO:0000313" key="13">
    <source>
        <dbReference type="Proteomes" id="UP000001558"/>
    </source>
</evidence>
<dbReference type="InterPro" id="IPR010129">
    <property type="entry name" value="T1SS_HlyD"/>
</dbReference>
<dbReference type="STRING" id="323850.Shew_0511"/>
<dbReference type="AlphaFoldDB" id="A3QA85"/>
<dbReference type="Gene3D" id="2.40.50.100">
    <property type="match status" value="1"/>
</dbReference>
<evidence type="ECO:0000256" key="4">
    <source>
        <dbReference type="ARBA" id="ARBA00022475"/>
    </source>
</evidence>
<dbReference type="InterPro" id="IPR006144">
    <property type="entry name" value="Secretion_HlyD_CS"/>
</dbReference>
<keyword evidence="6 9" id="KW-0812">Transmembrane</keyword>
<accession>A3QA85</accession>
<evidence type="ECO:0000256" key="3">
    <source>
        <dbReference type="ARBA" id="ARBA00022448"/>
    </source>
</evidence>
<evidence type="ECO:0000256" key="8">
    <source>
        <dbReference type="ARBA" id="ARBA00023136"/>
    </source>
</evidence>
<feature type="coiled-coil region" evidence="10">
    <location>
        <begin position="217"/>
        <end position="258"/>
    </location>
</feature>
<dbReference type="Gene3D" id="2.40.30.170">
    <property type="match status" value="1"/>
</dbReference>
<dbReference type="Pfam" id="PF26002">
    <property type="entry name" value="Beta-barrel_AprE"/>
    <property type="match status" value="1"/>
</dbReference>
<dbReference type="KEGG" id="slo:Shew_0511"/>
<dbReference type="NCBIfam" id="TIGR01843">
    <property type="entry name" value="type_I_hlyD"/>
    <property type="match status" value="1"/>
</dbReference>
<proteinExistence type="inferred from homology"/>
<protein>
    <recommendedName>
        <fullName evidence="9">Membrane fusion protein (MFP) family protein</fullName>
    </recommendedName>
</protein>
<dbReference type="InterPro" id="IPR050739">
    <property type="entry name" value="MFP"/>
</dbReference>
<dbReference type="PANTHER" id="PTHR30386">
    <property type="entry name" value="MEMBRANE FUSION SUBUNIT OF EMRAB-TOLC MULTIDRUG EFFLUX PUMP"/>
    <property type="match status" value="1"/>
</dbReference>
<dbReference type="HOGENOM" id="CLU_023976_8_1_6"/>
<comment type="similarity">
    <text evidence="2 9">Belongs to the membrane fusion protein (MFP) (TC 8.A.1) family.</text>
</comment>
<dbReference type="OrthoDB" id="9775513at2"/>
<evidence type="ECO:0000256" key="10">
    <source>
        <dbReference type="SAM" id="Coils"/>
    </source>
</evidence>
<name>A3QA85_SHELP</name>
<dbReference type="eggNOG" id="COG0845">
    <property type="taxonomic scope" value="Bacteria"/>
</dbReference>
<keyword evidence="10" id="KW-0175">Coiled coil</keyword>
<evidence type="ECO:0000259" key="11">
    <source>
        <dbReference type="Pfam" id="PF26002"/>
    </source>
</evidence>
<dbReference type="PRINTS" id="PR01490">
    <property type="entry name" value="RTXTOXIND"/>
</dbReference>
<evidence type="ECO:0000256" key="2">
    <source>
        <dbReference type="ARBA" id="ARBA00009477"/>
    </source>
</evidence>
<dbReference type="Gene3D" id="1.10.287.1490">
    <property type="match status" value="1"/>
</dbReference>
<feature type="domain" description="AprE-like beta-barrel" evidence="11">
    <location>
        <begin position="330"/>
        <end position="418"/>
    </location>
</feature>
<evidence type="ECO:0000256" key="5">
    <source>
        <dbReference type="ARBA" id="ARBA00022519"/>
    </source>
</evidence>
<feature type="coiled-coil region" evidence="10">
    <location>
        <begin position="101"/>
        <end position="128"/>
    </location>
</feature>
<evidence type="ECO:0000256" key="7">
    <source>
        <dbReference type="ARBA" id="ARBA00022989"/>
    </source>
</evidence>
<keyword evidence="13" id="KW-1185">Reference proteome</keyword>
<dbReference type="PANTHER" id="PTHR30386:SF26">
    <property type="entry name" value="TRANSPORT PROTEIN COMB"/>
    <property type="match status" value="1"/>
</dbReference>
<dbReference type="RefSeq" id="WP_011864317.1">
    <property type="nucleotide sequence ID" value="NC_009092.1"/>
</dbReference>
<gene>
    <name evidence="12" type="ordered locus">Shew_0511</name>
</gene>
<evidence type="ECO:0000256" key="1">
    <source>
        <dbReference type="ARBA" id="ARBA00004377"/>
    </source>
</evidence>
<reference evidence="12 13" key="1">
    <citation type="submission" date="2007-03" db="EMBL/GenBank/DDBJ databases">
        <title>Complete sequence of Shewanella loihica PV-4.</title>
        <authorList>
            <consortium name="US DOE Joint Genome Institute"/>
            <person name="Copeland A."/>
            <person name="Lucas S."/>
            <person name="Lapidus A."/>
            <person name="Barry K."/>
            <person name="Detter J.C."/>
            <person name="Glavina del Rio T."/>
            <person name="Hammon N."/>
            <person name="Israni S."/>
            <person name="Dalin E."/>
            <person name="Tice H."/>
            <person name="Pitluck S."/>
            <person name="Chain P."/>
            <person name="Malfatti S."/>
            <person name="Shin M."/>
            <person name="Vergez L."/>
            <person name="Schmutz J."/>
            <person name="Larimer F."/>
            <person name="Land M."/>
            <person name="Hauser L."/>
            <person name="Kyrpides N."/>
            <person name="Mikhailova N."/>
            <person name="Romine M.F."/>
            <person name="Serres G."/>
            <person name="Fredrickson J."/>
            <person name="Tiedje J."/>
            <person name="Richardson P."/>
        </authorList>
    </citation>
    <scope>NUCLEOTIDE SEQUENCE [LARGE SCALE GENOMIC DNA]</scope>
    <source>
        <strain evidence="13">ATCC BAA-1088 / PV-4</strain>
    </source>
</reference>
<dbReference type="GO" id="GO:0005886">
    <property type="term" value="C:plasma membrane"/>
    <property type="evidence" value="ECO:0007669"/>
    <property type="project" value="UniProtKB-SubCell"/>
</dbReference>
<dbReference type="Proteomes" id="UP000001558">
    <property type="component" value="Chromosome"/>
</dbReference>
<feature type="coiled-coil region" evidence="10">
    <location>
        <begin position="165"/>
        <end position="192"/>
    </location>
</feature>
<keyword evidence="7 9" id="KW-1133">Transmembrane helix</keyword>
<keyword evidence="4 9" id="KW-1003">Cell membrane</keyword>
<feature type="transmembrane region" description="Helical" evidence="9">
    <location>
        <begin position="32"/>
        <end position="49"/>
    </location>
</feature>
<evidence type="ECO:0000256" key="9">
    <source>
        <dbReference type="RuleBase" id="RU365093"/>
    </source>
</evidence>
<dbReference type="EMBL" id="CP000606">
    <property type="protein sequence ID" value="ABO22383.1"/>
    <property type="molecule type" value="Genomic_DNA"/>
</dbReference>
<dbReference type="InterPro" id="IPR058982">
    <property type="entry name" value="Beta-barrel_AprE"/>
</dbReference>
<keyword evidence="8 9" id="KW-0472">Membrane</keyword>
<organism evidence="12 13">
    <name type="scientific">Shewanella loihica (strain ATCC BAA-1088 / PV-4)</name>
    <dbReference type="NCBI Taxonomy" id="323850"/>
    <lineage>
        <taxon>Bacteria</taxon>
        <taxon>Pseudomonadati</taxon>
        <taxon>Pseudomonadota</taxon>
        <taxon>Gammaproteobacteria</taxon>
        <taxon>Alteromonadales</taxon>
        <taxon>Shewanellaceae</taxon>
        <taxon>Shewanella</taxon>
    </lineage>
</organism>